<keyword evidence="2" id="KW-1003">Cell membrane</keyword>
<dbReference type="InterPro" id="IPR011990">
    <property type="entry name" value="TPR-like_helical_dom_sf"/>
</dbReference>
<dbReference type="GO" id="GO:0016763">
    <property type="term" value="F:pentosyltransferase activity"/>
    <property type="evidence" value="ECO:0007669"/>
    <property type="project" value="TreeGrafter"/>
</dbReference>
<dbReference type="AlphaFoldDB" id="A0A517VRU3"/>
<evidence type="ECO:0000256" key="3">
    <source>
        <dbReference type="ARBA" id="ARBA00022676"/>
    </source>
</evidence>
<evidence type="ECO:0000313" key="9">
    <source>
        <dbReference type="EMBL" id="QDT95649.1"/>
    </source>
</evidence>
<protein>
    <recommendedName>
        <fullName evidence="11">Tetratricopeptide repeat protein</fullName>
    </recommendedName>
</protein>
<evidence type="ECO:0000256" key="7">
    <source>
        <dbReference type="ARBA" id="ARBA00023136"/>
    </source>
</evidence>
<feature type="transmembrane region" description="Helical" evidence="8">
    <location>
        <begin position="333"/>
        <end position="352"/>
    </location>
</feature>
<evidence type="ECO:0008006" key="11">
    <source>
        <dbReference type="Google" id="ProtNLM"/>
    </source>
</evidence>
<keyword evidence="6 8" id="KW-1133">Transmembrane helix</keyword>
<dbReference type="Gene3D" id="1.25.40.10">
    <property type="entry name" value="Tetratricopeptide repeat domain"/>
    <property type="match status" value="2"/>
</dbReference>
<evidence type="ECO:0000313" key="10">
    <source>
        <dbReference type="Proteomes" id="UP000318704"/>
    </source>
</evidence>
<organism evidence="9 10">
    <name type="scientific">Gimesia aquarii</name>
    <dbReference type="NCBI Taxonomy" id="2527964"/>
    <lineage>
        <taxon>Bacteria</taxon>
        <taxon>Pseudomonadati</taxon>
        <taxon>Planctomycetota</taxon>
        <taxon>Planctomycetia</taxon>
        <taxon>Planctomycetales</taxon>
        <taxon>Planctomycetaceae</taxon>
        <taxon>Gimesia</taxon>
    </lineage>
</organism>
<dbReference type="InterPro" id="IPR050297">
    <property type="entry name" value="LipidA_mod_glycosyltrf_83"/>
</dbReference>
<feature type="transmembrane region" description="Helical" evidence="8">
    <location>
        <begin position="390"/>
        <end position="407"/>
    </location>
</feature>
<dbReference type="GO" id="GO:0009103">
    <property type="term" value="P:lipopolysaccharide biosynthetic process"/>
    <property type="evidence" value="ECO:0007669"/>
    <property type="project" value="UniProtKB-ARBA"/>
</dbReference>
<dbReference type="PANTHER" id="PTHR33908:SF11">
    <property type="entry name" value="MEMBRANE PROTEIN"/>
    <property type="match status" value="1"/>
</dbReference>
<feature type="transmembrane region" description="Helical" evidence="8">
    <location>
        <begin position="153"/>
        <end position="171"/>
    </location>
</feature>
<proteinExistence type="predicted"/>
<feature type="transmembrane region" description="Helical" evidence="8">
    <location>
        <begin position="218"/>
        <end position="236"/>
    </location>
</feature>
<dbReference type="GO" id="GO:0005886">
    <property type="term" value="C:plasma membrane"/>
    <property type="evidence" value="ECO:0007669"/>
    <property type="project" value="UniProtKB-SubCell"/>
</dbReference>
<feature type="transmembrane region" description="Helical" evidence="8">
    <location>
        <begin position="12"/>
        <end position="31"/>
    </location>
</feature>
<feature type="transmembrane region" description="Helical" evidence="8">
    <location>
        <begin position="308"/>
        <end position="326"/>
    </location>
</feature>
<evidence type="ECO:0000256" key="6">
    <source>
        <dbReference type="ARBA" id="ARBA00022989"/>
    </source>
</evidence>
<reference evidence="9 10" key="1">
    <citation type="submission" date="2019-03" db="EMBL/GenBank/DDBJ databases">
        <title>Deep-cultivation of Planctomycetes and their phenomic and genomic characterization uncovers novel biology.</title>
        <authorList>
            <person name="Wiegand S."/>
            <person name="Jogler M."/>
            <person name="Boedeker C."/>
            <person name="Pinto D."/>
            <person name="Vollmers J."/>
            <person name="Rivas-Marin E."/>
            <person name="Kohn T."/>
            <person name="Peeters S.H."/>
            <person name="Heuer A."/>
            <person name="Rast P."/>
            <person name="Oberbeckmann S."/>
            <person name="Bunk B."/>
            <person name="Jeske O."/>
            <person name="Meyerdierks A."/>
            <person name="Storesund J.E."/>
            <person name="Kallscheuer N."/>
            <person name="Luecker S."/>
            <person name="Lage O.M."/>
            <person name="Pohl T."/>
            <person name="Merkel B.J."/>
            <person name="Hornburger P."/>
            <person name="Mueller R.-W."/>
            <person name="Bruemmer F."/>
            <person name="Labrenz M."/>
            <person name="Spormann A.M."/>
            <person name="Op den Camp H."/>
            <person name="Overmann J."/>
            <person name="Amann R."/>
            <person name="Jetten M.S.M."/>
            <person name="Mascher T."/>
            <person name="Medema M.H."/>
            <person name="Devos D.P."/>
            <person name="Kaster A.-K."/>
            <person name="Ovreas L."/>
            <person name="Rohde M."/>
            <person name="Galperin M.Y."/>
            <person name="Jogler C."/>
        </authorList>
    </citation>
    <scope>NUCLEOTIDE SEQUENCE [LARGE SCALE GENOMIC DNA]</scope>
    <source>
        <strain evidence="9 10">V144</strain>
    </source>
</reference>
<dbReference type="KEGG" id="gaw:V144x_10950"/>
<evidence type="ECO:0000256" key="5">
    <source>
        <dbReference type="ARBA" id="ARBA00022692"/>
    </source>
</evidence>
<dbReference type="SUPFAM" id="SSF48452">
    <property type="entry name" value="TPR-like"/>
    <property type="match status" value="3"/>
</dbReference>
<keyword evidence="4" id="KW-0808">Transferase</keyword>
<dbReference type="RefSeq" id="WP_197998769.1">
    <property type="nucleotide sequence ID" value="NZ_CP037920.1"/>
</dbReference>
<evidence type="ECO:0000256" key="1">
    <source>
        <dbReference type="ARBA" id="ARBA00004651"/>
    </source>
</evidence>
<sequence length="851" mass="97213">MNEALQSNNHHARTLLIAILICFAILTGARLNHIYLVSPDSGDYILMARGLSTSFEYRQFDFPGEPYFTVRPPGMSLLLIPAALIAPYNAILAKVTVIFTSIIMLTLLYLFMCQLQNFAGEASPKPKQSLHWPALFIILLLATNPYILLFSTLIMSEIPFMAFTIAILYLISHDEEQVNKRKLVLLTCLLMFLPLIRTIGVALVLALGMWAIVKRKRWPYLISVVCSFAATGLWMLRNNSFKSDVYSAATMGEMKSMGVLGTFLSMLNRSLIHFESLCQKLFPNMPGVIPSYERFVLDGNHVLPGPQFIYYLCSIFIISIAIYGMLKCWNRGGAVSFLYVCITFGILSIWPWMQARYIFPLLPVFLAFLPVGFVCIVNRLSKQNETAKKVMMGLVVLLGIGLFVSQAKTDYSMIYANQKLIFQGDEFYQTEFPSNHYSDFVTAGNWIKNNTAANVRVLTRRNDVATTGHRFQKQIHFEQKRPNELRTAIQTFAPQYLVSFDKTTVGAFPWHLLDHDLVYRLTPVYEKKGVVIIEIQPNYEGTIRHQYWQKDEPMDIARKAFDKFPNRLSSQVNYLQQLLQAEKYDAAISFVKELPEVSDVRIVNFLGWAYVGKRQFKQALQEFTKATRMPGQKLISQSIRRGMMLSEKRLADKNGSGELAPSETPKNNLRIAEEYWKLAHFDKTHEYTQKVLDSDKASKAEIEKAHLLMARLHLINGRTAQALEELNRIQSAENQEVNRLLDMVKLEKMIASLFEKGQLLDQRQLDSLFQLVSIYQAEGVPGKALKLLTQAHELAPDNLEVLKLLAKYQLFYNQVPEAEANYLTLQKTMPEDQEIKDALTKIKTLQKAPRF</sequence>
<name>A0A517VRU3_9PLAN</name>
<keyword evidence="3" id="KW-0328">Glycosyltransferase</keyword>
<dbReference type="Pfam" id="PF14559">
    <property type="entry name" value="TPR_19"/>
    <property type="match status" value="1"/>
</dbReference>
<comment type="subcellular location">
    <subcellularLocation>
        <location evidence="1">Cell membrane</location>
        <topology evidence="1">Multi-pass membrane protein</topology>
    </subcellularLocation>
</comment>
<dbReference type="EMBL" id="CP037920">
    <property type="protein sequence ID" value="QDT95649.1"/>
    <property type="molecule type" value="Genomic_DNA"/>
</dbReference>
<dbReference type="PANTHER" id="PTHR33908">
    <property type="entry name" value="MANNOSYLTRANSFERASE YKCB-RELATED"/>
    <property type="match status" value="1"/>
</dbReference>
<evidence type="ECO:0000256" key="8">
    <source>
        <dbReference type="SAM" id="Phobius"/>
    </source>
</evidence>
<evidence type="ECO:0000256" key="2">
    <source>
        <dbReference type="ARBA" id="ARBA00022475"/>
    </source>
</evidence>
<keyword evidence="7 8" id="KW-0472">Membrane</keyword>
<evidence type="ECO:0000256" key="4">
    <source>
        <dbReference type="ARBA" id="ARBA00022679"/>
    </source>
</evidence>
<feature type="transmembrane region" description="Helical" evidence="8">
    <location>
        <begin position="358"/>
        <end position="378"/>
    </location>
</feature>
<feature type="transmembrane region" description="Helical" evidence="8">
    <location>
        <begin position="85"/>
        <end position="110"/>
    </location>
</feature>
<keyword evidence="5 8" id="KW-0812">Transmembrane</keyword>
<feature type="transmembrane region" description="Helical" evidence="8">
    <location>
        <begin position="183"/>
        <end position="212"/>
    </location>
</feature>
<gene>
    <name evidence="9" type="ORF">V144x_10950</name>
</gene>
<dbReference type="Proteomes" id="UP000318704">
    <property type="component" value="Chromosome"/>
</dbReference>
<accession>A0A517VRU3</accession>
<feature type="transmembrane region" description="Helical" evidence="8">
    <location>
        <begin position="130"/>
        <end position="147"/>
    </location>
</feature>